<dbReference type="Proteomes" id="UP000682416">
    <property type="component" value="Chromosome"/>
</dbReference>
<organism evidence="7 8">
    <name type="scientific">Nocardiopsis eucommiae</name>
    <dbReference type="NCBI Taxonomy" id="2831970"/>
    <lineage>
        <taxon>Bacteria</taxon>
        <taxon>Bacillati</taxon>
        <taxon>Actinomycetota</taxon>
        <taxon>Actinomycetes</taxon>
        <taxon>Streptosporangiales</taxon>
        <taxon>Nocardiopsidaceae</taxon>
        <taxon>Nocardiopsis</taxon>
    </lineage>
</organism>
<protein>
    <submittedName>
        <fullName evidence="7">Branched-chain amino acid ABC transporter permease</fullName>
    </submittedName>
</protein>
<feature type="transmembrane region" description="Helical" evidence="6">
    <location>
        <begin position="38"/>
        <end position="59"/>
    </location>
</feature>
<feature type="transmembrane region" description="Helical" evidence="6">
    <location>
        <begin position="65"/>
        <end position="85"/>
    </location>
</feature>
<evidence type="ECO:0000313" key="8">
    <source>
        <dbReference type="Proteomes" id="UP000682416"/>
    </source>
</evidence>
<keyword evidence="2" id="KW-1003">Cell membrane</keyword>
<keyword evidence="3 6" id="KW-0812">Transmembrane</keyword>
<sequence>MDIFLILAESARSAVGPVAAIYALAAIGLNMHFGYAGLLNFGQVGFMLVGAYGVGISVAVFELPLLVGFLVGLACAVVLALLLGVPTLRLRADYLSITTIAAAEVLRLVYRAGFAEPLTNGVYGLQNLSTEFREWNLALGLFDPAGRYGFGSFSFSGSHMWLMTVTWGLVALMAALTWALIHSPWGRVVKGIREDEDAVRSLGKNVFAYKMQALVLGGLIGALAGCMMAVHQGAIAPDQFKPQVTFFLWVILLLGGAGRVLGPIVGSMVFWFLMNFTDKVLRGLGSEGYLPFLSGPDFGAIQLAFVGALLVLLIVFRPQGLIGDRKEMLINVK</sequence>
<dbReference type="GO" id="GO:0015658">
    <property type="term" value="F:branched-chain amino acid transmembrane transporter activity"/>
    <property type="evidence" value="ECO:0007669"/>
    <property type="project" value="InterPro"/>
</dbReference>
<gene>
    <name evidence="7" type="ORF">KGD82_18105</name>
</gene>
<keyword evidence="8" id="KW-1185">Reference proteome</keyword>
<dbReference type="RefSeq" id="WP_431873062.1">
    <property type="nucleotide sequence ID" value="NZ_CBDRIY010000057.1"/>
</dbReference>
<dbReference type="InterPro" id="IPR043428">
    <property type="entry name" value="LivM-like"/>
</dbReference>
<evidence type="ECO:0000256" key="5">
    <source>
        <dbReference type="ARBA" id="ARBA00023136"/>
    </source>
</evidence>
<reference evidence="7" key="1">
    <citation type="submission" date="2021-05" db="EMBL/GenBank/DDBJ databases">
        <authorList>
            <person name="Kaiqin L."/>
            <person name="Jian G."/>
        </authorList>
    </citation>
    <scope>NUCLEOTIDE SEQUENCE</scope>
    <source>
        <strain evidence="7">HDS5</strain>
    </source>
</reference>
<dbReference type="KEGG" id="nec:KGD82_18105"/>
<comment type="subcellular location">
    <subcellularLocation>
        <location evidence="1">Cell membrane</location>
        <topology evidence="1">Multi-pass membrane protein</topology>
    </subcellularLocation>
</comment>
<evidence type="ECO:0000256" key="3">
    <source>
        <dbReference type="ARBA" id="ARBA00022692"/>
    </source>
</evidence>
<feature type="transmembrane region" description="Helical" evidence="6">
    <location>
        <begin position="14"/>
        <end position="31"/>
    </location>
</feature>
<dbReference type="CDD" id="cd06581">
    <property type="entry name" value="TM_PBP1_LivM_like"/>
    <property type="match status" value="1"/>
</dbReference>
<evidence type="ECO:0000256" key="1">
    <source>
        <dbReference type="ARBA" id="ARBA00004651"/>
    </source>
</evidence>
<dbReference type="Pfam" id="PF02653">
    <property type="entry name" value="BPD_transp_2"/>
    <property type="match status" value="1"/>
</dbReference>
<feature type="transmembrane region" description="Helical" evidence="6">
    <location>
        <begin position="160"/>
        <end position="181"/>
    </location>
</feature>
<evidence type="ECO:0000313" key="7">
    <source>
        <dbReference type="EMBL" id="QVJ00566.1"/>
    </source>
</evidence>
<name>A0A975L7E1_9ACTN</name>
<evidence type="ECO:0000256" key="2">
    <source>
        <dbReference type="ARBA" id="ARBA00022475"/>
    </source>
</evidence>
<dbReference type="InterPro" id="IPR001851">
    <property type="entry name" value="ABC_transp_permease"/>
</dbReference>
<dbReference type="AlphaFoldDB" id="A0A975L7E1"/>
<feature type="transmembrane region" description="Helical" evidence="6">
    <location>
        <begin position="213"/>
        <end position="234"/>
    </location>
</feature>
<feature type="transmembrane region" description="Helical" evidence="6">
    <location>
        <begin position="246"/>
        <end position="274"/>
    </location>
</feature>
<dbReference type="PANTHER" id="PTHR30482">
    <property type="entry name" value="HIGH-AFFINITY BRANCHED-CHAIN AMINO ACID TRANSPORT SYSTEM PERMEASE"/>
    <property type="match status" value="1"/>
</dbReference>
<keyword evidence="4 6" id="KW-1133">Transmembrane helix</keyword>
<dbReference type="GO" id="GO:0005886">
    <property type="term" value="C:plasma membrane"/>
    <property type="evidence" value="ECO:0007669"/>
    <property type="project" value="UniProtKB-SubCell"/>
</dbReference>
<proteinExistence type="predicted"/>
<evidence type="ECO:0000256" key="4">
    <source>
        <dbReference type="ARBA" id="ARBA00022989"/>
    </source>
</evidence>
<dbReference type="EMBL" id="CP074402">
    <property type="protein sequence ID" value="QVJ00566.1"/>
    <property type="molecule type" value="Genomic_DNA"/>
</dbReference>
<evidence type="ECO:0000256" key="6">
    <source>
        <dbReference type="SAM" id="Phobius"/>
    </source>
</evidence>
<feature type="transmembrane region" description="Helical" evidence="6">
    <location>
        <begin position="298"/>
        <end position="316"/>
    </location>
</feature>
<accession>A0A975L7E1</accession>
<keyword evidence="5 6" id="KW-0472">Membrane</keyword>
<dbReference type="PANTHER" id="PTHR30482:SF10">
    <property type="entry name" value="HIGH-AFFINITY BRANCHED-CHAIN AMINO ACID TRANSPORT PROTEIN BRAE"/>
    <property type="match status" value="1"/>
</dbReference>